<proteinExistence type="inferred from homology"/>
<sequence>MSEKTKKDMYHIHDKSYKDLYSKKEIAIDLFKNFVKKEFTKDLKAEDLTLVNKSFISSDYEECESDIIYTAKIGDSEAIFYILLEFQSRVDYRMPLRLLFYMCEILREFSKNENHEKSDKNIKIPAVIPIVLYNGSQVWDVPNEFRKMFYNEEKFHKGVLNFTYDIFDVNNGFTKKELVENKNVTSAIFLLDQKITPKEFLDRVKAIALFFDGLTDEELKAIKHWIKNTTEERLAQKATEVLDSDKEEVISMVANNAFIIKEMEEKAKEEGQKLKAIEIAKNLLDVLDDETIALKTGLDIEEIKKLRK</sequence>
<dbReference type="AlphaFoldDB" id="A0A1I1AIT4"/>
<reference evidence="3 4" key="1">
    <citation type="submission" date="2016-10" db="EMBL/GenBank/DDBJ databases">
        <authorList>
            <person name="de Groot N.N."/>
        </authorList>
    </citation>
    <scope>NUCLEOTIDE SEQUENCE [LARGE SCALE GENOMIC DNA]</scope>
    <source>
        <strain evidence="3 4">DSM 12271</strain>
    </source>
</reference>
<dbReference type="PANTHER" id="PTHR34611">
    <property type="match status" value="1"/>
</dbReference>
<dbReference type="InterPro" id="IPR006842">
    <property type="entry name" value="Transposase_31"/>
</dbReference>
<dbReference type="Proteomes" id="UP000198619">
    <property type="component" value="Unassembled WGS sequence"/>
</dbReference>
<dbReference type="Pfam" id="PF04754">
    <property type="entry name" value="Transposase_31"/>
    <property type="match status" value="1"/>
</dbReference>
<organism evidence="3 4">
    <name type="scientific">Clostridium frigidicarnis</name>
    <dbReference type="NCBI Taxonomy" id="84698"/>
    <lineage>
        <taxon>Bacteria</taxon>
        <taxon>Bacillati</taxon>
        <taxon>Bacillota</taxon>
        <taxon>Clostridia</taxon>
        <taxon>Eubacteriales</taxon>
        <taxon>Clostridiaceae</taxon>
        <taxon>Clostridium</taxon>
    </lineage>
</organism>
<accession>A0A1I1AIT4</accession>
<gene>
    <name evidence="3" type="ORF">SAMN04488528_10373</name>
</gene>
<keyword evidence="4" id="KW-1185">Reference proteome</keyword>
<evidence type="ECO:0000259" key="2">
    <source>
        <dbReference type="Pfam" id="PF04754"/>
    </source>
</evidence>
<feature type="domain" description="Transposase (putative) YhgA-like" evidence="2">
    <location>
        <begin position="13"/>
        <end position="213"/>
    </location>
</feature>
<dbReference type="EMBL" id="FOKI01000037">
    <property type="protein sequence ID" value="SFB37246.1"/>
    <property type="molecule type" value="Genomic_DNA"/>
</dbReference>
<name>A0A1I1AIT4_9CLOT</name>
<comment type="similarity">
    <text evidence="1">Belongs to the Rpn/YhgA-like nuclease family.</text>
</comment>
<dbReference type="Gene3D" id="3.30.830.10">
    <property type="entry name" value="Metalloenzyme, LuxS/M16 peptidase-like"/>
    <property type="match status" value="1"/>
</dbReference>
<dbReference type="GO" id="GO:0006310">
    <property type="term" value="P:DNA recombination"/>
    <property type="evidence" value="ECO:0007669"/>
    <property type="project" value="TreeGrafter"/>
</dbReference>
<protein>
    <recommendedName>
        <fullName evidence="2">Transposase (putative) YhgA-like domain-containing protein</fullName>
    </recommendedName>
</protein>
<dbReference type="GO" id="GO:1990238">
    <property type="term" value="F:double-stranded DNA endonuclease activity"/>
    <property type="evidence" value="ECO:0007669"/>
    <property type="project" value="TreeGrafter"/>
</dbReference>
<dbReference type="NCBIfam" id="TIGR01784">
    <property type="entry name" value="T_den_put_tspse"/>
    <property type="match status" value="1"/>
</dbReference>
<dbReference type="RefSeq" id="WP_177199460.1">
    <property type="nucleotide sequence ID" value="NZ_FOKI01000037.1"/>
</dbReference>
<dbReference type="InterPro" id="IPR010106">
    <property type="entry name" value="RpnA"/>
</dbReference>
<evidence type="ECO:0000313" key="4">
    <source>
        <dbReference type="Proteomes" id="UP000198619"/>
    </source>
</evidence>
<evidence type="ECO:0000313" key="3">
    <source>
        <dbReference type="EMBL" id="SFB37246.1"/>
    </source>
</evidence>
<dbReference type="InterPro" id="IPR051699">
    <property type="entry name" value="Rpn/YhgA-like_nuclease"/>
</dbReference>
<dbReference type="PANTHER" id="PTHR34611:SF2">
    <property type="entry name" value="INACTIVE RECOMBINATION-PROMOTING NUCLEASE-LIKE PROTEIN RPNE-RELATED"/>
    <property type="match status" value="1"/>
</dbReference>
<evidence type="ECO:0000256" key="1">
    <source>
        <dbReference type="ARBA" id="ARBA00009787"/>
    </source>
</evidence>
<dbReference type="STRING" id="84698.SAMN04488528_10373"/>